<dbReference type="OrthoDB" id="4548523at2"/>
<organism evidence="1 2">
    <name type="scientific">Nocardioides eburneiflavus</name>
    <dbReference type="NCBI Taxonomy" id="2518372"/>
    <lineage>
        <taxon>Bacteria</taxon>
        <taxon>Bacillati</taxon>
        <taxon>Actinomycetota</taxon>
        <taxon>Actinomycetes</taxon>
        <taxon>Propionibacteriales</taxon>
        <taxon>Nocardioidaceae</taxon>
        <taxon>Nocardioides</taxon>
    </lineage>
</organism>
<proteinExistence type="predicted"/>
<reference evidence="1 2" key="1">
    <citation type="submission" date="2019-04" db="EMBL/GenBank/DDBJ databases">
        <title>Three New Species of Nocardioides, Nocardioides euryhalodurans sp. nov., Nocardioides seonyuensis sp. nov. and Nocardioides eburneoflavus sp. nov. Isolated from Soil.</title>
        <authorList>
            <person name="Roh S.G."/>
            <person name="Lee C."/>
            <person name="Kim M.-K."/>
            <person name="Kim S.B."/>
        </authorList>
    </citation>
    <scope>NUCLEOTIDE SEQUENCE [LARGE SCALE GENOMIC DNA]</scope>
    <source>
        <strain evidence="1 2">MMS17-SY213</strain>
    </source>
</reference>
<dbReference type="Proteomes" id="UP000297496">
    <property type="component" value="Unassembled WGS sequence"/>
</dbReference>
<dbReference type="InterPro" id="IPR007061">
    <property type="entry name" value="MST-like"/>
</dbReference>
<dbReference type="AlphaFoldDB" id="A0A4Z1CIR2"/>
<dbReference type="Pfam" id="PF04978">
    <property type="entry name" value="MST"/>
    <property type="match status" value="1"/>
</dbReference>
<protein>
    <submittedName>
        <fullName evidence="1">DinB family protein</fullName>
    </submittedName>
</protein>
<accession>A0A4Z1CIR2</accession>
<keyword evidence="2" id="KW-1185">Reference proteome</keyword>
<comment type="caution">
    <text evidence="1">The sequence shown here is derived from an EMBL/GenBank/DDBJ whole genome shotgun (WGS) entry which is preliminary data.</text>
</comment>
<dbReference type="Gene3D" id="1.20.120.450">
    <property type="entry name" value="dinb family like domain"/>
    <property type="match status" value="1"/>
</dbReference>
<dbReference type="RefSeq" id="WP_135837801.1">
    <property type="nucleotide sequence ID" value="NZ_SRRO01000001.1"/>
</dbReference>
<dbReference type="InterPro" id="IPR034660">
    <property type="entry name" value="DinB/YfiT-like"/>
</dbReference>
<dbReference type="EMBL" id="SRRO01000001">
    <property type="protein sequence ID" value="TGN63263.1"/>
    <property type="molecule type" value="Genomic_DNA"/>
</dbReference>
<evidence type="ECO:0000313" key="1">
    <source>
        <dbReference type="EMBL" id="TGN63263.1"/>
    </source>
</evidence>
<sequence>MTDLLDPAAALQHYLQSSRDALLWKLDGLGERDLRLPRTPTGTNLLGIVRHVANVEIGYFGPTFGREWPEPDHPLVVTDEDYDADPQRDWWVPAEVSATDVADFYRAVAAFGDATIADLPLDAVGAVPWWPEERREVSLHRIIVHVIVDTTRHAGHADILREGIDGAAGLTVAAPNLPDVDWPAYVDRLRQVAERFEPGSSHP</sequence>
<name>A0A4Z1CIR2_9ACTN</name>
<evidence type="ECO:0000313" key="2">
    <source>
        <dbReference type="Proteomes" id="UP000297496"/>
    </source>
</evidence>
<gene>
    <name evidence="1" type="ORF">EXE59_04360</name>
</gene>
<dbReference type="SUPFAM" id="SSF109854">
    <property type="entry name" value="DinB/YfiT-like putative metalloenzymes"/>
    <property type="match status" value="1"/>
</dbReference>